<reference evidence="3 4" key="1">
    <citation type="journal article" date="2016" name="Nat. Commun.">
        <title>Thousands of microbial genomes shed light on interconnected biogeochemical processes in an aquifer system.</title>
        <authorList>
            <person name="Anantharaman K."/>
            <person name="Brown C.T."/>
            <person name="Hug L.A."/>
            <person name="Sharon I."/>
            <person name="Castelle C.J."/>
            <person name="Probst A.J."/>
            <person name="Thomas B.C."/>
            <person name="Singh A."/>
            <person name="Wilkins M.J."/>
            <person name="Karaoz U."/>
            <person name="Brodie E.L."/>
            <person name="Williams K.H."/>
            <person name="Hubbard S.S."/>
            <person name="Banfield J.F."/>
        </authorList>
    </citation>
    <scope>NUCLEOTIDE SEQUENCE [LARGE SCALE GENOMIC DNA]</scope>
</reference>
<dbReference type="PROSITE" id="PS51272">
    <property type="entry name" value="SLH"/>
    <property type="match status" value="1"/>
</dbReference>
<comment type="caution">
    <text evidence="3">The sequence shown here is derived from an EMBL/GenBank/DDBJ whole genome shotgun (WGS) entry which is preliminary data.</text>
</comment>
<dbReference type="PANTHER" id="PTHR43308">
    <property type="entry name" value="OUTER MEMBRANE PROTEIN ALPHA-RELATED"/>
    <property type="match status" value="1"/>
</dbReference>
<keyword evidence="1" id="KW-0732">Signal</keyword>
<proteinExistence type="predicted"/>
<dbReference type="AlphaFoldDB" id="A0A1F4U600"/>
<evidence type="ECO:0000259" key="2">
    <source>
        <dbReference type="PROSITE" id="PS51272"/>
    </source>
</evidence>
<accession>A0A1F4U600</accession>
<organism evidence="3 4">
    <name type="scientific">candidate division WOR-1 bacterium RIFOXYC2_FULL_46_14</name>
    <dbReference type="NCBI Taxonomy" id="1802587"/>
    <lineage>
        <taxon>Bacteria</taxon>
        <taxon>Bacillati</taxon>
        <taxon>Saganbacteria</taxon>
    </lineage>
</organism>
<dbReference type="InterPro" id="IPR051465">
    <property type="entry name" value="Cell_Envelope_Struct_Comp"/>
</dbReference>
<dbReference type="EMBL" id="MEUJ01000004">
    <property type="protein sequence ID" value="OGC40352.1"/>
    <property type="molecule type" value="Genomic_DNA"/>
</dbReference>
<name>A0A1F4U600_UNCSA</name>
<feature type="chain" id="PRO_5009514754" description="SLH domain-containing protein" evidence="1">
    <location>
        <begin position="25"/>
        <end position="437"/>
    </location>
</feature>
<dbReference type="InterPro" id="IPR001119">
    <property type="entry name" value="SLH_dom"/>
</dbReference>
<evidence type="ECO:0000256" key="1">
    <source>
        <dbReference type="SAM" id="SignalP"/>
    </source>
</evidence>
<gene>
    <name evidence="3" type="ORF">A2438_03680</name>
</gene>
<evidence type="ECO:0000313" key="3">
    <source>
        <dbReference type="EMBL" id="OGC40352.1"/>
    </source>
</evidence>
<dbReference type="Proteomes" id="UP000179242">
    <property type="component" value="Unassembled WGS sequence"/>
</dbReference>
<feature type="domain" description="SLH" evidence="2">
    <location>
        <begin position="25"/>
        <end position="88"/>
    </location>
</feature>
<feature type="signal peptide" evidence="1">
    <location>
        <begin position="1"/>
        <end position="24"/>
    </location>
</feature>
<sequence>MHIKLLKVILIAALLAAGAYSSSADDRLFRDMQEKHWAEEQVYSLVKLGLTNGFPDGTFRGEEKVTRYELAGFLSKIYYKFGLSKDDAKLAAELKNEFNIELYRQKYPDHPKLEGKISADLLYASGLALDPRIVLLLKKQFEQGSFINLNFDSIDAFSSETARNIIPDLFDFEAGIKNLYFSFGSGDLLRGNSSVNSLWPGEVYRKLRPDFGMRVKNGKMNFLAGYSIPQISSEGTALLNSFYAGADYTLGKTDTKLTVNYVSKDSNDVLWKFKADSDISEKLKAGLELSGSKNGRYLGATLQIINLKLSAYKVGSGFGPAFAKYPFLPLNTFNKYIMDGTCDLGLEYFQPFGNKNISVKILADLVLSGDYKYGKDYPGTSLTSEFNFLISAGKNTVLKLFYQGFFVPSGLNYADPTLAVSVPTKTNVVGLGVLVNL</sequence>
<dbReference type="Pfam" id="PF00395">
    <property type="entry name" value="SLH"/>
    <property type="match status" value="1"/>
</dbReference>
<protein>
    <recommendedName>
        <fullName evidence="2">SLH domain-containing protein</fullName>
    </recommendedName>
</protein>
<evidence type="ECO:0000313" key="4">
    <source>
        <dbReference type="Proteomes" id="UP000179242"/>
    </source>
</evidence>